<accession>A0ABP1PNR8</accession>
<feature type="compositionally biased region" description="Polar residues" evidence="1">
    <location>
        <begin position="69"/>
        <end position="80"/>
    </location>
</feature>
<dbReference type="PANTHER" id="PTHR21595:SF0">
    <property type="entry name" value="PATRONIN"/>
    <property type="match status" value="1"/>
</dbReference>
<dbReference type="Pfam" id="PF25532">
    <property type="entry name" value="CH_CAMSAP2_N"/>
    <property type="match status" value="1"/>
</dbReference>
<dbReference type="InterPro" id="IPR022613">
    <property type="entry name" value="CH_CAMSAP_2"/>
</dbReference>
<feature type="region of interest" description="Disordered" evidence="1">
    <location>
        <begin position="933"/>
        <end position="961"/>
    </location>
</feature>
<feature type="compositionally biased region" description="Basic residues" evidence="1">
    <location>
        <begin position="950"/>
        <end position="961"/>
    </location>
</feature>
<dbReference type="InterPro" id="IPR058042">
    <property type="entry name" value="CAMSAP_N"/>
</dbReference>
<feature type="region of interest" description="Disordered" evidence="1">
    <location>
        <begin position="1"/>
        <end position="106"/>
    </location>
</feature>
<feature type="compositionally biased region" description="Acidic residues" evidence="1">
    <location>
        <begin position="327"/>
        <end position="343"/>
    </location>
</feature>
<dbReference type="Proteomes" id="UP001642540">
    <property type="component" value="Unassembled WGS sequence"/>
</dbReference>
<feature type="region of interest" description="Disordered" evidence="1">
    <location>
        <begin position="239"/>
        <end position="267"/>
    </location>
</feature>
<name>A0ABP1PNR8_9HEXA</name>
<feature type="compositionally biased region" description="Polar residues" evidence="1">
    <location>
        <begin position="390"/>
        <end position="400"/>
    </location>
</feature>
<feature type="domain" description="CASAMP second calponin-homology" evidence="2">
    <location>
        <begin position="1498"/>
        <end position="1574"/>
    </location>
</feature>
<feature type="region of interest" description="Disordered" evidence="1">
    <location>
        <begin position="390"/>
        <end position="460"/>
    </location>
</feature>
<feature type="domain" description="CASAMP N-terminal" evidence="3">
    <location>
        <begin position="1306"/>
        <end position="1435"/>
    </location>
</feature>
<feature type="region of interest" description="Disordered" evidence="1">
    <location>
        <begin position="311"/>
        <end position="361"/>
    </location>
</feature>
<feature type="compositionally biased region" description="Low complexity" evidence="1">
    <location>
        <begin position="1063"/>
        <end position="1113"/>
    </location>
</feature>
<keyword evidence="5" id="KW-1185">Reference proteome</keyword>
<feature type="region of interest" description="Disordered" evidence="1">
    <location>
        <begin position="501"/>
        <end position="545"/>
    </location>
</feature>
<feature type="compositionally biased region" description="Basic residues" evidence="1">
    <location>
        <begin position="1"/>
        <end position="17"/>
    </location>
</feature>
<reference evidence="4 5" key="1">
    <citation type="submission" date="2024-08" db="EMBL/GenBank/DDBJ databases">
        <authorList>
            <person name="Cucini C."/>
            <person name="Frati F."/>
        </authorList>
    </citation>
    <scope>NUCLEOTIDE SEQUENCE [LARGE SCALE GENOMIC DNA]</scope>
</reference>
<feature type="compositionally biased region" description="Low complexity" evidence="1">
    <location>
        <begin position="938"/>
        <end position="949"/>
    </location>
</feature>
<feature type="region of interest" description="Disordered" evidence="1">
    <location>
        <begin position="649"/>
        <end position="702"/>
    </location>
</feature>
<feature type="compositionally biased region" description="Low complexity" evidence="1">
    <location>
        <begin position="723"/>
        <end position="733"/>
    </location>
</feature>
<feature type="compositionally biased region" description="Polar residues" evidence="1">
    <location>
        <begin position="344"/>
        <end position="357"/>
    </location>
</feature>
<evidence type="ECO:0008006" key="6">
    <source>
        <dbReference type="Google" id="ProtNLM"/>
    </source>
</evidence>
<dbReference type="InterPro" id="IPR032940">
    <property type="entry name" value="CAMSAP"/>
</dbReference>
<feature type="region of interest" description="Disordered" evidence="1">
    <location>
        <begin position="1063"/>
        <end position="1138"/>
    </location>
</feature>
<dbReference type="PANTHER" id="PTHR21595">
    <property type="entry name" value="PATRONIN"/>
    <property type="match status" value="1"/>
</dbReference>
<feature type="compositionally biased region" description="Polar residues" evidence="1">
    <location>
        <begin position="244"/>
        <end position="260"/>
    </location>
</feature>
<evidence type="ECO:0000259" key="2">
    <source>
        <dbReference type="Pfam" id="PF11971"/>
    </source>
</evidence>
<evidence type="ECO:0000313" key="5">
    <source>
        <dbReference type="Proteomes" id="UP001642540"/>
    </source>
</evidence>
<feature type="compositionally biased region" description="Basic and acidic residues" evidence="1">
    <location>
        <begin position="739"/>
        <end position="749"/>
    </location>
</feature>
<gene>
    <name evidence="4" type="ORF">ODALV1_LOCUS2069</name>
</gene>
<feature type="region of interest" description="Disordered" evidence="1">
    <location>
        <begin position="716"/>
        <end position="819"/>
    </location>
</feature>
<proteinExistence type="predicted"/>
<sequence length="1613" mass="176850">MYSRRLKLNKKKPKPTKQKPTAPGSNWGPRLALIERERAQAGGGILEEDEEEPYDIQQELVYNVKKQIKQTQSHPHQQHTNSSNNSGGSGGSSRSNNDVDPVLRLGRSSSPNYFYYNYSRRAAPNTSGSGQTRKISCPEQSSTRNYGKTQSNLQQQAQHQRRASYVLGSSSGYCSGSVTTLSTCANNGNPEPPNFEQFTKPLTLIIPSQERYDCVNGSKMYGKKYSKNNALRTVDCEDDFGPEVQSQDSFPSSSAYQSSGDEGDGVERYRHEKREMNRAMGPKRHFHNPMANMKSSSGGILQISTKEVVQVHAPPPPSSPQITLEDTGTEPETLEMGAEENDESNANTSNSILNEGNGNRDKMGSTITALAQGITMVYVPMEGDSQGVNVTVNKDCSGDNNMDDDECDYEEDPLPEYNEPVDLPELGQHSDDCSASTSSSSRGSASGGCANSGGGGVNEAEQDSLSSNFILKRKIPDQQIGVDSLLDSFDSILFKPKPGEALRKSQERCQTQLPSLPEHKGIRKRPEQPPPLPPSNGTGRDGHKPMEKQKNLRFALENLETVLNPSLRTLSSGDEQQITPLPAPKKVLKKVTLSLPTEDNFSSRNHELLLNYEELNNCSSEILSCGHVKSDDYSTLSSLTSSAQEISDFDDLGSNHGNNSNHSGDVEVASNHGGSGSSGGESDAGSVKNNTTSVKSGHEPRSVLQQLRDLSRLIRGNSPTKHNAQQQQQQQQPAKPPNKAKENSSHVHFTEANSFFLHRPSPNGEGDAKRKSSDATDNSADSGKGSGSGTSGSGSGSSGQEGSSSSAEPSPNNVIVGGCGAPNSNCPSGVSAKIKHSRRLHIATIRGRGGGTGSHHHYTLCPDDEDDDAHCREETCSQKSGCSCQDCCDYRSDCNECQMYNKPPVPVAGFPKPSNSEELCSNEAASIGVGVRKKQVASSTPKTSRPPSRIVRRTSSRVRAVRRTASLKKSKFANNGNSSSSRKPVILDYCDCSNCDLADLEFEAEDEEMHRLERGSCCSDKNCRAPPPPHRHEPLLIPIKNSGKCKSKTGRIPNAIINVQGRKISTSSGSSGISSSSSAGKTSRISAFRSSAAAAIKQQQQQPPNQQQHHQSQLLRKSDAASTGAALNNPTSVVPLPSAGNLFTIDEANEDSVYGESGTAVVIGKGARSTSKQQQQPLPAVPRPEFQLHHHQDDEDEENFDDNVIQNMPPKRASNSRSHTQHSHPKCWLAPDATLGWSDLESLYSQNMKVDGKAAPGLRDECPTCWKELSEMKKNAPDPNRTVDRTKRMFIWLNRRHKEFHAPWWEAKKQASMRWLVTKAFAHVPKDKVPDPFKESKKGKPTKYSLRDEIVKGLVTGKLYCMSLDSLYRSQQNNYHLSQNLTHWEIIKILSRRGIYIAQPSDMKLTETTLRQKKPIRTAAHIALIEAMMGLYAKEILGRDRIAATLRSFGKIIDPDTNSPERLVISWINTAVTTLKSYILSNAPQHLPSNKVNRWLNLPDVGEIRDLCDGVGICALFALYCSNDLKVEEISVPEPGDTLTIYDSITNHSLVQKLCDDLFPEPIYHLCVTDFLYIHGCMKQNILCFLVDLFVHLEINPILRVNRLTHVPIRVEL</sequence>
<feature type="compositionally biased region" description="Polar residues" evidence="1">
    <location>
        <begin position="124"/>
        <end position="156"/>
    </location>
</feature>
<feature type="compositionally biased region" description="Gly residues" evidence="1">
    <location>
        <begin position="784"/>
        <end position="799"/>
    </location>
</feature>
<protein>
    <recommendedName>
        <fullName evidence="6">Patronin</fullName>
    </recommendedName>
</protein>
<feature type="compositionally biased region" description="Low complexity" evidence="1">
    <location>
        <begin position="434"/>
        <end position="449"/>
    </location>
</feature>
<comment type="caution">
    <text evidence="4">The sequence shown here is derived from an EMBL/GenBank/DDBJ whole genome shotgun (WGS) entry which is preliminary data.</text>
</comment>
<feature type="region of interest" description="Disordered" evidence="1">
    <location>
        <begin position="121"/>
        <end position="156"/>
    </location>
</feature>
<feature type="compositionally biased region" description="Basic and acidic residues" evidence="1">
    <location>
        <begin position="517"/>
        <end position="527"/>
    </location>
</feature>
<feature type="compositionally biased region" description="Low complexity" evidence="1">
    <location>
        <begin position="654"/>
        <end position="663"/>
    </location>
</feature>
<organism evidence="4 5">
    <name type="scientific">Orchesella dallaii</name>
    <dbReference type="NCBI Taxonomy" id="48710"/>
    <lineage>
        <taxon>Eukaryota</taxon>
        <taxon>Metazoa</taxon>
        <taxon>Ecdysozoa</taxon>
        <taxon>Arthropoda</taxon>
        <taxon>Hexapoda</taxon>
        <taxon>Collembola</taxon>
        <taxon>Entomobryomorpha</taxon>
        <taxon>Entomobryoidea</taxon>
        <taxon>Orchesellidae</taxon>
        <taxon>Orchesellinae</taxon>
        <taxon>Orchesella</taxon>
    </lineage>
</organism>
<feature type="compositionally biased region" description="Low complexity" evidence="1">
    <location>
        <begin position="81"/>
        <end position="96"/>
    </location>
</feature>
<feature type="compositionally biased region" description="Acidic residues" evidence="1">
    <location>
        <begin position="401"/>
        <end position="414"/>
    </location>
</feature>
<evidence type="ECO:0000256" key="1">
    <source>
        <dbReference type="SAM" id="MobiDB-lite"/>
    </source>
</evidence>
<evidence type="ECO:0000259" key="3">
    <source>
        <dbReference type="Pfam" id="PF25532"/>
    </source>
</evidence>
<feature type="region of interest" description="Disordered" evidence="1">
    <location>
        <begin position="1025"/>
        <end position="1044"/>
    </location>
</feature>
<feature type="region of interest" description="Disordered" evidence="1">
    <location>
        <begin position="1193"/>
        <end position="1226"/>
    </location>
</feature>
<evidence type="ECO:0000313" key="4">
    <source>
        <dbReference type="EMBL" id="CAL8072233.1"/>
    </source>
</evidence>
<dbReference type="EMBL" id="CAXLJM020000007">
    <property type="protein sequence ID" value="CAL8072233.1"/>
    <property type="molecule type" value="Genomic_DNA"/>
</dbReference>
<dbReference type="Pfam" id="PF11971">
    <property type="entry name" value="CAMSAP_CH"/>
    <property type="match status" value="1"/>
</dbReference>